<evidence type="ECO:0000313" key="1">
    <source>
        <dbReference type="EMBL" id="CAB1458583.1"/>
    </source>
</evidence>
<name>A0A9N7VWQ8_PLEPL</name>
<dbReference type="AlphaFoldDB" id="A0A9N7VWQ8"/>
<comment type="caution">
    <text evidence="1">The sequence shown here is derived from an EMBL/GenBank/DDBJ whole genome shotgun (WGS) entry which is preliminary data.</text>
</comment>
<sequence>MKSESEGGGGVGGVETTGINTRLPTLMELEHSVYFMNRRFLSYLNKADARLVKACHVFSRITGGCVENVAVDRTRHSKRLRPHSRSREFISMVSDSSGRYGIRIVKGQHKHNLPRQKEKLRDVAEDRQELRSPLVSSSINNTRDT</sequence>
<proteinExistence type="predicted"/>
<feature type="non-terminal residue" evidence="1">
    <location>
        <position position="145"/>
    </location>
</feature>
<reference evidence="1" key="1">
    <citation type="submission" date="2020-03" db="EMBL/GenBank/DDBJ databases">
        <authorList>
            <person name="Weist P."/>
        </authorList>
    </citation>
    <scope>NUCLEOTIDE SEQUENCE</scope>
</reference>
<organism evidence="1 2">
    <name type="scientific">Pleuronectes platessa</name>
    <name type="common">European plaice</name>
    <dbReference type="NCBI Taxonomy" id="8262"/>
    <lineage>
        <taxon>Eukaryota</taxon>
        <taxon>Metazoa</taxon>
        <taxon>Chordata</taxon>
        <taxon>Craniata</taxon>
        <taxon>Vertebrata</taxon>
        <taxon>Euteleostomi</taxon>
        <taxon>Actinopterygii</taxon>
        <taxon>Neopterygii</taxon>
        <taxon>Teleostei</taxon>
        <taxon>Neoteleostei</taxon>
        <taxon>Acanthomorphata</taxon>
        <taxon>Carangaria</taxon>
        <taxon>Pleuronectiformes</taxon>
        <taxon>Pleuronectoidei</taxon>
        <taxon>Pleuronectidae</taxon>
        <taxon>Pleuronectes</taxon>
    </lineage>
</organism>
<keyword evidence="2" id="KW-1185">Reference proteome</keyword>
<dbReference type="Proteomes" id="UP001153269">
    <property type="component" value="Unassembled WGS sequence"/>
</dbReference>
<gene>
    <name evidence="1" type="ORF">PLEPLA_LOCUS46413</name>
</gene>
<evidence type="ECO:0000313" key="2">
    <source>
        <dbReference type="Proteomes" id="UP001153269"/>
    </source>
</evidence>
<accession>A0A9N7VWQ8</accession>
<dbReference type="EMBL" id="CADEAL010004393">
    <property type="protein sequence ID" value="CAB1458583.1"/>
    <property type="molecule type" value="Genomic_DNA"/>
</dbReference>
<protein>
    <submittedName>
        <fullName evidence="1">Uncharacterized protein</fullName>
    </submittedName>
</protein>